<dbReference type="EnsemblPlants" id="OB07G21710.1">
    <property type="protein sequence ID" value="OB07G21710.1"/>
    <property type="gene ID" value="OB07G21710"/>
</dbReference>
<protein>
    <recommendedName>
        <fullName evidence="3">DUF834 domain-containing protein</fullName>
    </recommendedName>
</protein>
<evidence type="ECO:0000313" key="1">
    <source>
        <dbReference type="EnsemblPlants" id="OB07G21710.1"/>
    </source>
</evidence>
<reference evidence="1" key="2">
    <citation type="submission" date="2013-04" db="UniProtKB">
        <authorList>
            <consortium name="EnsemblPlants"/>
        </authorList>
    </citation>
    <scope>IDENTIFICATION</scope>
</reference>
<sequence>MAKVIATLILEDGDGSDGFREERRGRPVESGGVLALAATKLIKMVLTAPREGSEWTALFSLGRRQRERKDWRGRAETVERGGNRVDDDELASSWFGLRRCWTHFERRRVATEQLRVRCLGKASTATRIRRRKRSERLCAQEENREDRWLGGWMNG</sequence>
<evidence type="ECO:0000313" key="2">
    <source>
        <dbReference type="Proteomes" id="UP000006038"/>
    </source>
</evidence>
<accession>J3ML89</accession>
<organism evidence="1">
    <name type="scientific">Oryza brachyantha</name>
    <name type="common">malo sina</name>
    <dbReference type="NCBI Taxonomy" id="4533"/>
    <lineage>
        <taxon>Eukaryota</taxon>
        <taxon>Viridiplantae</taxon>
        <taxon>Streptophyta</taxon>
        <taxon>Embryophyta</taxon>
        <taxon>Tracheophyta</taxon>
        <taxon>Spermatophyta</taxon>
        <taxon>Magnoliopsida</taxon>
        <taxon>Liliopsida</taxon>
        <taxon>Poales</taxon>
        <taxon>Poaceae</taxon>
        <taxon>BOP clade</taxon>
        <taxon>Oryzoideae</taxon>
        <taxon>Oryzeae</taxon>
        <taxon>Oryzinae</taxon>
        <taxon>Oryza</taxon>
    </lineage>
</organism>
<reference evidence="1" key="1">
    <citation type="journal article" date="2013" name="Nat. Commun.">
        <title>Whole-genome sequencing of Oryza brachyantha reveals mechanisms underlying Oryza genome evolution.</title>
        <authorList>
            <person name="Chen J."/>
            <person name="Huang Q."/>
            <person name="Gao D."/>
            <person name="Wang J."/>
            <person name="Lang Y."/>
            <person name="Liu T."/>
            <person name="Li B."/>
            <person name="Bai Z."/>
            <person name="Luis Goicoechea J."/>
            <person name="Liang C."/>
            <person name="Chen C."/>
            <person name="Zhang W."/>
            <person name="Sun S."/>
            <person name="Liao Y."/>
            <person name="Zhang X."/>
            <person name="Yang L."/>
            <person name="Song C."/>
            <person name="Wang M."/>
            <person name="Shi J."/>
            <person name="Liu G."/>
            <person name="Liu J."/>
            <person name="Zhou H."/>
            <person name="Zhou W."/>
            <person name="Yu Q."/>
            <person name="An N."/>
            <person name="Chen Y."/>
            <person name="Cai Q."/>
            <person name="Wang B."/>
            <person name="Liu B."/>
            <person name="Min J."/>
            <person name="Huang Y."/>
            <person name="Wu H."/>
            <person name="Li Z."/>
            <person name="Zhang Y."/>
            <person name="Yin Y."/>
            <person name="Song W."/>
            <person name="Jiang J."/>
            <person name="Jackson S.A."/>
            <person name="Wing R.A."/>
            <person name="Wang J."/>
            <person name="Chen M."/>
        </authorList>
    </citation>
    <scope>NUCLEOTIDE SEQUENCE [LARGE SCALE GENOMIC DNA]</scope>
    <source>
        <strain evidence="1">cv. IRGC 101232</strain>
    </source>
</reference>
<proteinExistence type="predicted"/>
<evidence type="ECO:0008006" key="3">
    <source>
        <dbReference type="Google" id="ProtNLM"/>
    </source>
</evidence>
<dbReference type="AlphaFoldDB" id="J3ML89"/>
<dbReference type="HOGENOM" id="CLU_1698230_0_0_1"/>
<dbReference type="Proteomes" id="UP000006038">
    <property type="component" value="Chromosome 7"/>
</dbReference>
<dbReference type="Gramene" id="OB07G21710.1">
    <property type="protein sequence ID" value="OB07G21710.1"/>
    <property type="gene ID" value="OB07G21710"/>
</dbReference>
<name>J3ML89_ORYBR</name>
<keyword evidence="2" id="KW-1185">Reference proteome</keyword>